<dbReference type="GO" id="GO:0003995">
    <property type="term" value="F:acyl-CoA dehydrogenase activity"/>
    <property type="evidence" value="ECO:0007669"/>
    <property type="project" value="TreeGrafter"/>
</dbReference>
<dbReference type="SUPFAM" id="SSF56645">
    <property type="entry name" value="Acyl-CoA dehydrogenase NM domain-like"/>
    <property type="match status" value="1"/>
</dbReference>
<evidence type="ECO:0000256" key="6">
    <source>
        <dbReference type="ARBA" id="ARBA00023002"/>
    </source>
</evidence>
<dbReference type="GO" id="GO:0033539">
    <property type="term" value="P:fatty acid beta-oxidation using acyl-CoA dehydrogenase"/>
    <property type="evidence" value="ECO:0007669"/>
    <property type="project" value="TreeGrafter"/>
</dbReference>
<feature type="domain" description="Acyl-CoA dehydrogenase/oxidase N-terminal" evidence="10">
    <location>
        <begin position="16"/>
        <end position="127"/>
    </location>
</feature>
<evidence type="ECO:0000256" key="4">
    <source>
        <dbReference type="ARBA" id="ARBA00022630"/>
    </source>
</evidence>
<evidence type="ECO:0000259" key="8">
    <source>
        <dbReference type="Pfam" id="PF00441"/>
    </source>
</evidence>
<dbReference type="InterPro" id="IPR046373">
    <property type="entry name" value="Acyl-CoA_Oxase/DH_mid-dom_sf"/>
</dbReference>
<organism evidence="11">
    <name type="scientific">Mycobacterium sp. (strain MCS)</name>
    <dbReference type="NCBI Taxonomy" id="164756"/>
    <lineage>
        <taxon>Bacteria</taxon>
        <taxon>Bacillati</taxon>
        <taxon>Actinomycetota</taxon>
        <taxon>Actinomycetes</taxon>
        <taxon>Mycobacteriales</taxon>
        <taxon>Mycobacteriaceae</taxon>
        <taxon>Mycobacterium</taxon>
    </lineage>
</organism>
<dbReference type="Gene3D" id="2.40.110.10">
    <property type="entry name" value="Butyryl-CoA Dehydrogenase, subunit A, domain 2"/>
    <property type="match status" value="1"/>
</dbReference>
<keyword evidence="4 7" id="KW-0285">Flavoprotein</keyword>
<evidence type="ECO:0000313" key="11">
    <source>
        <dbReference type="EMBL" id="ABG08009.1"/>
    </source>
</evidence>
<dbReference type="KEGG" id="mmc:Mmcs_1900"/>
<dbReference type="InterPro" id="IPR050741">
    <property type="entry name" value="Acyl-CoA_dehydrogenase"/>
</dbReference>
<dbReference type="InterPro" id="IPR009100">
    <property type="entry name" value="AcylCoA_DH/oxidase_NM_dom_sf"/>
</dbReference>
<proteinExistence type="inferred from homology"/>
<dbReference type="Pfam" id="PF00441">
    <property type="entry name" value="Acyl-CoA_dh_1"/>
    <property type="match status" value="1"/>
</dbReference>
<dbReference type="PANTHER" id="PTHR48083">
    <property type="entry name" value="MEDIUM-CHAIN SPECIFIC ACYL-COA DEHYDROGENASE, MITOCHONDRIAL-RELATED"/>
    <property type="match status" value="1"/>
</dbReference>
<comment type="similarity">
    <text evidence="2 7">Belongs to the acyl-CoA dehydrogenase family.</text>
</comment>
<evidence type="ECO:0000256" key="7">
    <source>
        <dbReference type="RuleBase" id="RU362125"/>
    </source>
</evidence>
<evidence type="ECO:0000256" key="5">
    <source>
        <dbReference type="ARBA" id="ARBA00022827"/>
    </source>
</evidence>
<protein>
    <submittedName>
        <fullName evidence="11">Acyl-CoA dehydrogenase-like protein</fullName>
    </submittedName>
</protein>
<keyword evidence="6 7" id="KW-0560">Oxidoreductase</keyword>
<evidence type="ECO:0000256" key="3">
    <source>
        <dbReference type="ARBA" id="ARBA00011738"/>
    </source>
</evidence>
<sequence>MAWDFSTDPEWAEQLAWVEDFVRAECEPIDLIVKESHDLNDPVRQALIPPLQQIVKERGLWATHLGPHLGGPGYGQVKLALLNEILGRSECAPIVFGSQAPDSGNSEILAHYGTPELKQRYLEPLLDNRIISCFSMTEPHGGADPKVFTTTAVQDGDHWVINGEKWYSSFASMASFIIVMAMTDPDAPPYQRYSMFVLPGGTPGVNVLRDVGLGYQPLGGGGREGYVRYENVRVPADHMLGPRGGAFVVAQTRLGGGRIHHAMRTVGLVRRIFDMIRERAVSRYTQGGLLSEKQMVQEMVADSWMEIEAFRLLTLQTAWKIDQYNDYRAVRADISAVKAMMQKVLHDVSARALQIHGSLGTSHEMPFVQYLTESFVLGLADGPTEVHKVTLARLLLADVEPAPDTFPSQHLLRLRAQAEEKFADKLAGIPRSG</sequence>
<evidence type="ECO:0000256" key="2">
    <source>
        <dbReference type="ARBA" id="ARBA00009347"/>
    </source>
</evidence>
<dbReference type="EMBL" id="CP000384">
    <property type="protein sequence ID" value="ABG08009.1"/>
    <property type="molecule type" value="Genomic_DNA"/>
</dbReference>
<keyword evidence="5 7" id="KW-0274">FAD</keyword>
<comment type="subunit">
    <text evidence="3">Homodimer.</text>
</comment>
<feature type="domain" description="Acyl-CoA dehydrogenase/oxidase C-terminal" evidence="8">
    <location>
        <begin position="247"/>
        <end position="395"/>
    </location>
</feature>
<dbReference type="PANTHER" id="PTHR48083:SF13">
    <property type="entry name" value="ACYL-COA DEHYDROGENASE FAMILY MEMBER 11"/>
    <property type="match status" value="1"/>
</dbReference>
<evidence type="ECO:0000259" key="9">
    <source>
        <dbReference type="Pfam" id="PF02770"/>
    </source>
</evidence>
<dbReference type="InterPro" id="IPR009075">
    <property type="entry name" value="AcylCo_DH/oxidase_C"/>
</dbReference>
<evidence type="ECO:0000256" key="1">
    <source>
        <dbReference type="ARBA" id="ARBA00001974"/>
    </source>
</evidence>
<dbReference type="Pfam" id="PF02771">
    <property type="entry name" value="Acyl-CoA_dh_N"/>
    <property type="match status" value="1"/>
</dbReference>
<dbReference type="InterPro" id="IPR006091">
    <property type="entry name" value="Acyl-CoA_Oxase/DH_mid-dom"/>
</dbReference>
<comment type="cofactor">
    <cofactor evidence="1 7">
        <name>FAD</name>
        <dbReference type="ChEBI" id="CHEBI:57692"/>
    </cofactor>
</comment>
<evidence type="ECO:0000259" key="10">
    <source>
        <dbReference type="Pfam" id="PF02771"/>
    </source>
</evidence>
<dbReference type="InterPro" id="IPR036250">
    <property type="entry name" value="AcylCo_DH-like_C"/>
</dbReference>
<dbReference type="Gene3D" id="1.20.140.10">
    <property type="entry name" value="Butyryl-CoA Dehydrogenase, subunit A, domain 3"/>
    <property type="match status" value="1"/>
</dbReference>
<feature type="domain" description="Acyl-CoA oxidase/dehydrogenase middle" evidence="9">
    <location>
        <begin position="133"/>
        <end position="216"/>
    </location>
</feature>
<dbReference type="AlphaFoldDB" id="A0A5Q5BID8"/>
<accession>A0A5Q5BID8</accession>
<name>A0A5Q5BID8_MYCSS</name>
<dbReference type="InterPro" id="IPR037069">
    <property type="entry name" value="AcylCoA_DH/ox_N_sf"/>
</dbReference>
<dbReference type="Gene3D" id="1.10.540.10">
    <property type="entry name" value="Acyl-CoA dehydrogenase/oxidase, N-terminal domain"/>
    <property type="match status" value="1"/>
</dbReference>
<dbReference type="SUPFAM" id="SSF47203">
    <property type="entry name" value="Acyl-CoA dehydrogenase C-terminal domain-like"/>
    <property type="match status" value="1"/>
</dbReference>
<gene>
    <name evidence="11" type="ordered locus">Mmcs_1900</name>
</gene>
<reference evidence="11" key="1">
    <citation type="submission" date="2006-06" db="EMBL/GenBank/DDBJ databases">
        <title>Complete sequence of chromosome of Mycobacterium sp. MCS.</title>
        <authorList>
            <consortium name="US DOE Joint Genome Institute"/>
            <person name="Copeland A."/>
            <person name="Lucas S."/>
            <person name="Lapidus A."/>
            <person name="Barry K."/>
            <person name="Detter J.C."/>
            <person name="Glavina del Rio T."/>
            <person name="Hammon N."/>
            <person name="Israni S."/>
            <person name="Dalin E."/>
            <person name="Tice H."/>
            <person name="Pitluck S."/>
            <person name="Martinez M."/>
            <person name="Schmutz J."/>
            <person name="Larimer F."/>
            <person name="Land M."/>
            <person name="Hauser L."/>
            <person name="Kyrpides N."/>
            <person name="Kim E."/>
            <person name="Miller C.D."/>
            <person name="Hughes J.E."/>
            <person name="Anderson A.J."/>
            <person name="Sims R.C."/>
            <person name="Richardson P."/>
        </authorList>
    </citation>
    <scope>NUCLEOTIDE SEQUENCE [LARGE SCALE GENOMIC DNA]</scope>
    <source>
        <strain evidence="11">MCS</strain>
    </source>
</reference>
<dbReference type="Pfam" id="PF02770">
    <property type="entry name" value="Acyl-CoA_dh_M"/>
    <property type="match status" value="1"/>
</dbReference>
<dbReference type="InterPro" id="IPR013786">
    <property type="entry name" value="AcylCoA_DH/ox_N"/>
</dbReference>
<dbReference type="GO" id="GO:0050660">
    <property type="term" value="F:flavin adenine dinucleotide binding"/>
    <property type="evidence" value="ECO:0007669"/>
    <property type="project" value="InterPro"/>
</dbReference>
<dbReference type="GO" id="GO:0005737">
    <property type="term" value="C:cytoplasm"/>
    <property type="evidence" value="ECO:0007669"/>
    <property type="project" value="TreeGrafter"/>
</dbReference>